<keyword evidence="2" id="KW-0812">Transmembrane</keyword>
<protein>
    <submittedName>
        <fullName evidence="3">Uncharacterized protein</fullName>
    </submittedName>
</protein>
<feature type="region of interest" description="Disordered" evidence="1">
    <location>
        <begin position="61"/>
        <end position="193"/>
    </location>
</feature>
<gene>
    <name evidence="3" type="ORF">PPNO1_LOCUS8878</name>
</gene>
<keyword evidence="2" id="KW-0472">Membrane</keyword>
<name>A0A9P1MES4_9PEZI</name>
<keyword evidence="4" id="KW-1185">Reference proteome</keyword>
<accession>A0A9P1MES4</accession>
<organism evidence="3 4">
    <name type="scientific">Parascedosporium putredinis</name>
    <dbReference type="NCBI Taxonomy" id="1442378"/>
    <lineage>
        <taxon>Eukaryota</taxon>
        <taxon>Fungi</taxon>
        <taxon>Dikarya</taxon>
        <taxon>Ascomycota</taxon>
        <taxon>Pezizomycotina</taxon>
        <taxon>Sordariomycetes</taxon>
        <taxon>Hypocreomycetidae</taxon>
        <taxon>Microascales</taxon>
        <taxon>Microascaceae</taxon>
        <taxon>Parascedosporium</taxon>
    </lineage>
</organism>
<comment type="caution">
    <text evidence="3">The sequence shown here is derived from an EMBL/GenBank/DDBJ whole genome shotgun (WGS) entry which is preliminary data.</text>
</comment>
<evidence type="ECO:0000313" key="3">
    <source>
        <dbReference type="EMBL" id="CAI4219311.1"/>
    </source>
</evidence>
<feature type="transmembrane region" description="Helical" evidence="2">
    <location>
        <begin position="28"/>
        <end position="52"/>
    </location>
</feature>
<reference evidence="3" key="1">
    <citation type="submission" date="2022-11" db="EMBL/GenBank/DDBJ databases">
        <authorList>
            <person name="Scott C."/>
            <person name="Bruce N."/>
        </authorList>
    </citation>
    <scope>NUCLEOTIDE SEQUENCE</scope>
</reference>
<evidence type="ECO:0000256" key="1">
    <source>
        <dbReference type="SAM" id="MobiDB-lite"/>
    </source>
</evidence>
<dbReference type="Proteomes" id="UP000838763">
    <property type="component" value="Unassembled WGS sequence"/>
</dbReference>
<sequence>MRLPDSNVPRDTTPVAQSRSQAFDTGQIVNGIVSGVIVLAIFALLFSLAYLAHQCMGRRSGQQEHDHEDDTELSAAQSTSSSGHGGHSQSPHHDQHANASQRSRGAATTSGRNNRRRGSSVHYRPPTPGPGILHVPYPTMEGFASPRATSPEFDVDGPHQSVLPNGVSRNSRAMDDHYRVTGDPKGRRSSSQH</sequence>
<evidence type="ECO:0000256" key="2">
    <source>
        <dbReference type="SAM" id="Phobius"/>
    </source>
</evidence>
<dbReference type="AlphaFoldDB" id="A0A9P1MES4"/>
<proteinExistence type="predicted"/>
<evidence type="ECO:0000313" key="4">
    <source>
        <dbReference type="Proteomes" id="UP000838763"/>
    </source>
</evidence>
<dbReference type="EMBL" id="CALLCH030000019">
    <property type="protein sequence ID" value="CAI4219311.1"/>
    <property type="molecule type" value="Genomic_DNA"/>
</dbReference>
<feature type="compositionally biased region" description="Basic and acidic residues" evidence="1">
    <location>
        <begin position="172"/>
        <end position="186"/>
    </location>
</feature>
<keyword evidence="2" id="KW-1133">Transmembrane helix</keyword>